<keyword evidence="14" id="KW-0539">Nucleus</keyword>
<dbReference type="EMBL" id="ABDC03014786">
    <property type="status" value="NOT_ANNOTATED_CDS"/>
    <property type="molecule type" value="Genomic_DNA"/>
</dbReference>
<dbReference type="KEGG" id="mmur:105874305"/>
<dbReference type="RefSeq" id="XP_012625461.1">
    <property type="nucleotide sequence ID" value="XM_012770007.3"/>
</dbReference>
<dbReference type="AlphaFoldDB" id="A0A8C5UU08"/>
<keyword evidence="6" id="KW-1133">Transmembrane helix</keyword>
<name>A0A8C5UU08_MICMU</name>
<evidence type="ECO:0000256" key="13">
    <source>
        <dbReference type="ARBA" id="ARBA00023230"/>
    </source>
</evidence>
<evidence type="ECO:0000313" key="18">
    <source>
        <dbReference type="Proteomes" id="UP000694394"/>
    </source>
</evidence>
<evidence type="ECO:0000256" key="8">
    <source>
        <dbReference type="ARBA" id="ARBA00023125"/>
    </source>
</evidence>
<evidence type="ECO:0000256" key="4">
    <source>
        <dbReference type="ARBA" id="ARBA00022824"/>
    </source>
</evidence>
<dbReference type="CDD" id="cd14689">
    <property type="entry name" value="bZIP_CREB3"/>
    <property type="match status" value="1"/>
</dbReference>
<dbReference type="GO" id="GO:0005789">
    <property type="term" value="C:endoplasmic reticulum membrane"/>
    <property type="evidence" value="ECO:0007669"/>
    <property type="project" value="UniProtKB-SubCell"/>
</dbReference>
<keyword evidence="12" id="KW-0325">Glycoprotein</keyword>
<accession>A0A8C5UU08</accession>
<dbReference type="GO" id="GO:0030968">
    <property type="term" value="P:endoplasmic reticulum unfolded protein response"/>
    <property type="evidence" value="ECO:0007669"/>
    <property type="project" value="Ensembl"/>
</dbReference>
<evidence type="ECO:0000256" key="3">
    <source>
        <dbReference type="ARBA" id="ARBA00022692"/>
    </source>
</evidence>
<dbReference type="PANTHER" id="PTHR45996">
    <property type="entry name" value="AGAP001464-PB"/>
    <property type="match status" value="1"/>
</dbReference>
<dbReference type="SMART" id="SM00338">
    <property type="entry name" value="BRLZ"/>
    <property type="match status" value="1"/>
</dbReference>
<gene>
    <name evidence="17" type="primary">CREB3</name>
</gene>
<dbReference type="FunFam" id="1.20.5.170:FF:000042">
    <property type="entry name" value="Cyclic AMP-responsive element-binding protein 3-like protein 3"/>
    <property type="match status" value="1"/>
</dbReference>
<dbReference type="PROSITE" id="PS00036">
    <property type="entry name" value="BZIP_BASIC"/>
    <property type="match status" value="1"/>
</dbReference>
<keyword evidence="10" id="KW-0010">Activator</keyword>
<keyword evidence="15" id="KW-0175">Coiled coil</keyword>
<dbReference type="PANTHER" id="PTHR45996:SF4">
    <property type="entry name" value="CYCLIC AMP-RESPONSIVE ELEMENT-BINDING PROTEIN 3"/>
    <property type="match status" value="1"/>
</dbReference>
<evidence type="ECO:0000256" key="11">
    <source>
        <dbReference type="ARBA" id="ARBA00023163"/>
    </source>
</evidence>
<dbReference type="GeneTree" id="ENSGT00940000160343"/>
<evidence type="ECO:0000256" key="12">
    <source>
        <dbReference type="ARBA" id="ARBA00023180"/>
    </source>
</evidence>
<feature type="domain" description="BZIP" evidence="16">
    <location>
        <begin position="153"/>
        <end position="216"/>
    </location>
</feature>
<organism evidence="17 18">
    <name type="scientific">Microcebus murinus</name>
    <name type="common">Gray mouse lemur</name>
    <name type="synonym">Lemur murinus</name>
    <dbReference type="NCBI Taxonomy" id="30608"/>
    <lineage>
        <taxon>Eukaryota</taxon>
        <taxon>Metazoa</taxon>
        <taxon>Chordata</taxon>
        <taxon>Craniata</taxon>
        <taxon>Vertebrata</taxon>
        <taxon>Euteleostomi</taxon>
        <taxon>Mammalia</taxon>
        <taxon>Eutheria</taxon>
        <taxon>Euarchontoglires</taxon>
        <taxon>Primates</taxon>
        <taxon>Strepsirrhini</taxon>
        <taxon>Lemuriformes</taxon>
        <taxon>Cheirogaleidae</taxon>
        <taxon>Microcebus</taxon>
    </lineage>
</organism>
<keyword evidence="13" id="KW-0834">Unfolded protein response</keyword>
<evidence type="ECO:0000256" key="14">
    <source>
        <dbReference type="ARBA" id="ARBA00023242"/>
    </source>
</evidence>
<reference evidence="17" key="1">
    <citation type="submission" date="2016-12" db="EMBL/GenBank/DDBJ databases">
        <title>Mouse lemur reference genome and diversity panel.</title>
        <authorList>
            <person name="Harris R."/>
            <person name="Larsen P."/>
            <person name="Liu Y."/>
            <person name="Hughes D.S."/>
            <person name="Murali S."/>
            <person name="Raveendran M."/>
            <person name="Korchina V."/>
            <person name="Wang M."/>
            <person name="Jhangiani S."/>
            <person name="Bandaranaike D."/>
            <person name="Bellair M."/>
            <person name="Blankenburg K."/>
            <person name="Chao H."/>
            <person name="Dahdouli M."/>
            <person name="Dinh H."/>
            <person name="Doddapaneni H."/>
            <person name="English A."/>
            <person name="Firestine M."/>
            <person name="Gnanaolivu R."/>
            <person name="Gross S."/>
            <person name="Hernandez B."/>
            <person name="Javaid M."/>
            <person name="Jayaseelan J."/>
            <person name="Jones J."/>
            <person name="Khan Z."/>
            <person name="Kovar C."/>
            <person name="Kurapati P."/>
            <person name="Le B."/>
            <person name="Lee S."/>
            <person name="Li M."/>
            <person name="Mathew T."/>
            <person name="Narasimhan A."/>
            <person name="Ngo D."/>
            <person name="Nguyen L."/>
            <person name="Okwuonu G."/>
            <person name="Ongeri F."/>
            <person name="Osuji N."/>
            <person name="Pu L.-L."/>
            <person name="Puazo M."/>
            <person name="Quiroz J."/>
            <person name="Raj R."/>
            <person name="Rajbhandari K."/>
            <person name="Reid J.G."/>
            <person name="Santibanez J."/>
            <person name="Sexton D."/>
            <person name="Skinner E."/>
            <person name="Vee V."/>
            <person name="Weissenberger G."/>
            <person name="Wu Y."/>
            <person name="Xin Y."/>
            <person name="Han Y."/>
            <person name="Campbell C."/>
            <person name="Brown A."/>
            <person name="Sullivan B."/>
            <person name="Shelton J."/>
            <person name="Brown S."/>
            <person name="Dudchenko O."/>
            <person name="Machol I."/>
            <person name="Durand N."/>
            <person name="Shamim M."/>
            <person name="Lieberman A."/>
            <person name="Muzny D.M."/>
            <person name="Richards S."/>
            <person name="Yoder A."/>
            <person name="Worley K.C."/>
            <person name="Rogers J."/>
            <person name="Gibbs R.A."/>
        </authorList>
    </citation>
    <scope>NUCLEOTIDE SEQUENCE [LARGE SCALE GENOMIC DNA]</scope>
</reference>
<dbReference type="InterPro" id="IPR051381">
    <property type="entry name" value="CREB_ATF_subfamily"/>
</dbReference>
<dbReference type="InterPro" id="IPR046347">
    <property type="entry name" value="bZIP_sf"/>
</dbReference>
<dbReference type="GO" id="GO:0042802">
    <property type="term" value="F:identical protein binding"/>
    <property type="evidence" value="ECO:0007669"/>
    <property type="project" value="Ensembl"/>
</dbReference>
<dbReference type="PROSITE" id="PS50217">
    <property type="entry name" value="BZIP"/>
    <property type="match status" value="1"/>
</dbReference>
<dbReference type="OrthoDB" id="674948at2759"/>
<dbReference type="GO" id="GO:0090575">
    <property type="term" value="C:RNA polymerase II transcription regulator complex"/>
    <property type="evidence" value="ECO:0007669"/>
    <property type="project" value="Ensembl"/>
</dbReference>
<proteinExistence type="inferred from homology"/>
<keyword evidence="8" id="KW-0238">DNA-binding</keyword>
<keyword evidence="5" id="KW-0735">Signal-anchor</keyword>
<dbReference type="GO" id="GO:0090026">
    <property type="term" value="P:positive regulation of monocyte chemotaxis"/>
    <property type="evidence" value="ECO:0007669"/>
    <property type="project" value="Ensembl"/>
</dbReference>
<reference evidence="17" key="2">
    <citation type="submission" date="2025-08" db="UniProtKB">
        <authorList>
            <consortium name="Ensembl"/>
        </authorList>
    </citation>
    <scope>IDENTIFICATION</scope>
</reference>
<evidence type="ECO:0000256" key="5">
    <source>
        <dbReference type="ARBA" id="ARBA00022968"/>
    </source>
</evidence>
<dbReference type="GO" id="GO:0000978">
    <property type="term" value="F:RNA polymerase II cis-regulatory region sequence-specific DNA binding"/>
    <property type="evidence" value="ECO:0007669"/>
    <property type="project" value="Ensembl"/>
</dbReference>
<evidence type="ECO:0000256" key="15">
    <source>
        <dbReference type="SAM" id="Coils"/>
    </source>
</evidence>
<evidence type="ECO:0000256" key="6">
    <source>
        <dbReference type="ARBA" id="ARBA00022989"/>
    </source>
</evidence>
<feature type="coiled-coil region" evidence="15">
    <location>
        <begin position="185"/>
        <end position="219"/>
    </location>
</feature>
<comment type="similarity">
    <text evidence="2">Belongs to the bZIP family. ATF subfamily.</text>
</comment>
<dbReference type="Ensembl" id="ENSMICT00000002538.3">
    <property type="protein sequence ID" value="ENSMICP00000002316.3"/>
    <property type="gene ID" value="ENSMICG00000002540.3"/>
</dbReference>
<keyword evidence="9" id="KW-0472">Membrane</keyword>
<dbReference type="GO" id="GO:0001228">
    <property type="term" value="F:DNA-binding transcription activator activity, RNA polymerase II-specific"/>
    <property type="evidence" value="ECO:0007669"/>
    <property type="project" value="Ensembl"/>
</dbReference>
<evidence type="ECO:0000259" key="16">
    <source>
        <dbReference type="PROSITE" id="PS50217"/>
    </source>
</evidence>
<dbReference type="Pfam" id="PF00170">
    <property type="entry name" value="bZIP_1"/>
    <property type="match status" value="1"/>
</dbReference>
<keyword evidence="3" id="KW-0812">Transmembrane</keyword>
<dbReference type="SUPFAM" id="SSF57959">
    <property type="entry name" value="Leucine zipper domain"/>
    <property type="match status" value="1"/>
</dbReference>
<dbReference type="GO" id="GO:1902236">
    <property type="term" value="P:negative regulation of endoplasmic reticulum stress-induced intrinsic apoptotic signaling pathway"/>
    <property type="evidence" value="ECO:0007669"/>
    <property type="project" value="Ensembl"/>
</dbReference>
<evidence type="ECO:0000313" key="17">
    <source>
        <dbReference type="Ensembl" id="ENSMICP00000002316.3"/>
    </source>
</evidence>
<keyword evidence="7" id="KW-0805">Transcription regulation</keyword>
<protein>
    <submittedName>
        <fullName evidence="17">cAMP responsive element binding protein 3</fullName>
    </submittedName>
</protein>
<evidence type="ECO:0000256" key="1">
    <source>
        <dbReference type="ARBA" id="ARBA00004648"/>
    </source>
</evidence>
<reference evidence="17" key="3">
    <citation type="submission" date="2025-09" db="UniProtKB">
        <authorList>
            <consortium name="Ensembl"/>
        </authorList>
    </citation>
    <scope>IDENTIFICATION</scope>
</reference>
<keyword evidence="18" id="KW-1185">Reference proteome</keyword>
<dbReference type="InterPro" id="IPR004827">
    <property type="entry name" value="bZIP"/>
</dbReference>
<dbReference type="CTD" id="10488"/>
<dbReference type="GeneID" id="105874305"/>
<dbReference type="Gene3D" id="1.20.5.170">
    <property type="match status" value="1"/>
</dbReference>
<dbReference type="GO" id="GO:0001221">
    <property type="term" value="F:transcription coregulator binding"/>
    <property type="evidence" value="ECO:0007669"/>
    <property type="project" value="Ensembl"/>
</dbReference>
<sequence length="375" mass="41656">MSQMELALDPGDQDLLDFLLEESGDLWTAPDKAVVAPLDWELPLSEGPSDGEVEDLLSSLLCSSASLNVLSFSNPCPVLHDHTYSVPQEYISRDLESGSYGQEGAQVTPLRVEEPAEQDTARLILTDEEKRLLEKEGLTLPGTLPLTKMEEQLLKRVRRKIRNKKSAQESRRKKEVYVGVLESRVLRCTAQNLELQNKVQLLEEQNSSLLSQLKKLQAMVIEMSNKTTTSSTCVLVLLFSFCLLLIPAMYSSDTRGSLPAEHRVLSRQLRALPSEDAHQLGLPALQSEVPKDSKNQLLDSSDHVLQAPGNSSCLLCCMPQARNTEPPPEWPLLDLFSGPPQLGPILTLQANLTRQEGWFPTPSFSSVILQVRYSS</sequence>
<keyword evidence="11" id="KW-0804">Transcription</keyword>
<evidence type="ECO:0000256" key="2">
    <source>
        <dbReference type="ARBA" id="ARBA00009050"/>
    </source>
</evidence>
<dbReference type="Proteomes" id="UP000694394">
    <property type="component" value="Chromosome 10"/>
</dbReference>
<evidence type="ECO:0000256" key="10">
    <source>
        <dbReference type="ARBA" id="ARBA00023159"/>
    </source>
</evidence>
<evidence type="ECO:0000256" key="7">
    <source>
        <dbReference type="ARBA" id="ARBA00023015"/>
    </source>
</evidence>
<evidence type="ECO:0000256" key="9">
    <source>
        <dbReference type="ARBA" id="ARBA00023136"/>
    </source>
</evidence>
<comment type="subcellular location">
    <subcellularLocation>
        <location evidence="1">Endoplasmic reticulum membrane</location>
        <topology evidence="1">Single-pass type II membrane protein</topology>
    </subcellularLocation>
</comment>
<keyword evidence="4" id="KW-0256">Endoplasmic reticulum</keyword>